<feature type="transmembrane region" description="Helical" evidence="1">
    <location>
        <begin position="65"/>
        <end position="87"/>
    </location>
</feature>
<feature type="transmembrane region" description="Helical" evidence="1">
    <location>
        <begin position="12"/>
        <end position="29"/>
    </location>
</feature>
<keyword evidence="1" id="KW-0472">Membrane</keyword>
<keyword evidence="1" id="KW-0812">Transmembrane</keyword>
<protein>
    <recommendedName>
        <fullName evidence="4">O-antigen polymerase</fullName>
    </recommendedName>
</protein>
<organism evidence="2 3">
    <name type="scientific">Megasphaera hominis</name>
    <dbReference type="NCBI Taxonomy" id="159836"/>
    <lineage>
        <taxon>Bacteria</taxon>
        <taxon>Bacillati</taxon>
        <taxon>Bacillota</taxon>
        <taxon>Negativicutes</taxon>
        <taxon>Veillonellales</taxon>
        <taxon>Veillonellaceae</taxon>
        <taxon>Megasphaera</taxon>
    </lineage>
</organism>
<gene>
    <name evidence="2" type="ORF">H8J70_11200</name>
</gene>
<feature type="transmembrane region" description="Helical" evidence="1">
    <location>
        <begin position="35"/>
        <end position="53"/>
    </location>
</feature>
<feature type="transmembrane region" description="Helical" evidence="1">
    <location>
        <begin position="123"/>
        <end position="147"/>
    </location>
</feature>
<comment type="caution">
    <text evidence="2">The sequence shown here is derived from an EMBL/GenBank/DDBJ whole genome shotgun (WGS) entry which is preliminary data.</text>
</comment>
<proteinExistence type="predicted"/>
<dbReference type="EMBL" id="JACOGK010000042">
    <property type="protein sequence ID" value="MBC3537806.1"/>
    <property type="molecule type" value="Genomic_DNA"/>
</dbReference>
<evidence type="ECO:0000256" key="1">
    <source>
        <dbReference type="SAM" id="Phobius"/>
    </source>
</evidence>
<evidence type="ECO:0000313" key="3">
    <source>
        <dbReference type="Proteomes" id="UP000606870"/>
    </source>
</evidence>
<sequence>MEERYHKIEEYLLLFMIVGMPIMALPVKIPFFDSSVPSICLSLALLVWVIHCFQTRTVPIAHGKFLLMCCIWLILCTVIGAYTYSFWDESIMYYLQGTRVVKLIAHIWPGIITSTLGLETKFLISQLISLVRSLFFPLLGIFLLYYSLYRKKPQRGLEWMSKIAIIMVCTLGLYSIPEIVWLWTGSPLAESILISINQCLYIPASSHSWWPPLLWPGQLRSYALEPSYFGITAAFLMPFLWYRVQQKKSKFVIFLIFYLSFMIFMTKARTATVIYLFELATLILSSIFSKYADWKKVCTIAVISAVFSFGFYMASNTVVTIAHTQSSGIQTQDFFSTLSNNSETYIKKNITSVSDKGARSNTARFGNTVAMTKVGVQHPIFGVGFGYYSMYMVDNFPEFAKDNREIKLWTSFLLKEGFWKTGYPALNTFSYIFAQFGLIGVLLFCAPLIYLMWAVFKRRTQLCNRPDIIFLVIALIGQIGCLFSQIFFYSYPITLSLLYCTIFCKCESKVE</sequence>
<keyword evidence="1" id="KW-1133">Transmembrane helix</keyword>
<feature type="transmembrane region" description="Helical" evidence="1">
    <location>
        <begin position="468"/>
        <end position="489"/>
    </location>
</feature>
<dbReference type="RefSeq" id="WP_186504378.1">
    <property type="nucleotide sequence ID" value="NZ_JACOGK010000042.1"/>
</dbReference>
<feature type="transmembrane region" description="Helical" evidence="1">
    <location>
        <begin position="297"/>
        <end position="314"/>
    </location>
</feature>
<name>A0ABR6VKU4_9FIRM</name>
<reference evidence="2 3" key="1">
    <citation type="submission" date="2020-08" db="EMBL/GenBank/DDBJ databases">
        <authorList>
            <person name="Liu C."/>
            <person name="Sun Q."/>
        </authorList>
    </citation>
    <scope>NUCLEOTIDE SEQUENCE [LARGE SCALE GENOMIC DNA]</scope>
    <source>
        <strain evidence="2 3">NSJ-59</strain>
    </source>
</reference>
<feature type="transmembrane region" description="Helical" evidence="1">
    <location>
        <begin position="159"/>
        <end position="183"/>
    </location>
</feature>
<evidence type="ECO:0008006" key="4">
    <source>
        <dbReference type="Google" id="ProtNLM"/>
    </source>
</evidence>
<dbReference type="InterPro" id="IPR051533">
    <property type="entry name" value="WaaL-like"/>
</dbReference>
<accession>A0ABR6VKU4</accession>
<feature type="transmembrane region" description="Helical" evidence="1">
    <location>
        <begin position="251"/>
        <end position="268"/>
    </location>
</feature>
<feature type="transmembrane region" description="Helical" evidence="1">
    <location>
        <begin position="432"/>
        <end position="456"/>
    </location>
</feature>
<dbReference type="PANTHER" id="PTHR37422">
    <property type="entry name" value="TEICHURONIC ACID BIOSYNTHESIS PROTEIN TUAE"/>
    <property type="match status" value="1"/>
</dbReference>
<evidence type="ECO:0000313" key="2">
    <source>
        <dbReference type="EMBL" id="MBC3537806.1"/>
    </source>
</evidence>
<keyword evidence="3" id="KW-1185">Reference proteome</keyword>
<dbReference type="PANTHER" id="PTHR37422:SF13">
    <property type="entry name" value="LIPOPOLYSACCHARIDE BIOSYNTHESIS PROTEIN PA4999-RELATED"/>
    <property type="match status" value="1"/>
</dbReference>
<dbReference type="Proteomes" id="UP000606870">
    <property type="component" value="Unassembled WGS sequence"/>
</dbReference>
<feature type="transmembrane region" description="Helical" evidence="1">
    <location>
        <begin position="227"/>
        <end position="244"/>
    </location>
</feature>